<proteinExistence type="predicted"/>
<name>A0A4S2HC83_9PROT</name>
<protein>
    <submittedName>
        <fullName evidence="2">Uncharacterized protein</fullName>
    </submittedName>
</protein>
<gene>
    <name evidence="2" type="ORF">E5162_09405</name>
</gene>
<evidence type="ECO:0000313" key="3">
    <source>
        <dbReference type="Proteomes" id="UP000305451"/>
    </source>
</evidence>
<reference evidence="2 3" key="1">
    <citation type="journal article" date="2013" name="Int. J. Syst. Evol. Microbiol.">
        <title>Marinicauda pacifica gen. nov., sp. nov., a prosthecate alphaproteobacterium of the family Hyphomonadaceae isolated from deep seawater.</title>
        <authorList>
            <person name="Zhang X.Y."/>
            <person name="Li G.W."/>
            <person name="Wang C.S."/>
            <person name="Zhang Y.J."/>
            <person name="Xu X.W."/>
            <person name="Li H."/>
            <person name="Liu A."/>
            <person name="Liu C."/>
            <person name="Xie B.B."/>
            <person name="Qin Q.L."/>
            <person name="Xu Z."/>
            <person name="Chen X.L."/>
            <person name="Zhou B.C."/>
            <person name="Zhang Y.Z."/>
        </authorList>
    </citation>
    <scope>NUCLEOTIDE SEQUENCE [LARGE SCALE GENOMIC DNA]</scope>
    <source>
        <strain evidence="2 3">P-1 km-3</strain>
    </source>
</reference>
<keyword evidence="1" id="KW-0472">Membrane</keyword>
<keyword evidence="3" id="KW-1185">Reference proteome</keyword>
<comment type="caution">
    <text evidence="2">The sequence shown here is derived from an EMBL/GenBank/DDBJ whole genome shotgun (WGS) entry which is preliminary data.</text>
</comment>
<organism evidence="2 3">
    <name type="scientific">Marinicauda pacifica</name>
    <dbReference type="NCBI Taxonomy" id="1133559"/>
    <lineage>
        <taxon>Bacteria</taxon>
        <taxon>Pseudomonadati</taxon>
        <taxon>Pseudomonadota</taxon>
        <taxon>Alphaproteobacteria</taxon>
        <taxon>Maricaulales</taxon>
        <taxon>Maricaulaceae</taxon>
        <taxon>Marinicauda</taxon>
    </lineage>
</organism>
<accession>A0A4S2HC83</accession>
<dbReference type="AlphaFoldDB" id="A0A4S2HC83"/>
<dbReference type="Proteomes" id="UP000305451">
    <property type="component" value="Unassembled WGS sequence"/>
</dbReference>
<dbReference type="EMBL" id="SRXV01000002">
    <property type="protein sequence ID" value="TGY93261.1"/>
    <property type="molecule type" value="Genomic_DNA"/>
</dbReference>
<keyword evidence="1" id="KW-0812">Transmembrane</keyword>
<feature type="transmembrane region" description="Helical" evidence="1">
    <location>
        <begin position="129"/>
        <end position="153"/>
    </location>
</feature>
<evidence type="ECO:0000313" key="2">
    <source>
        <dbReference type="EMBL" id="TGY93261.1"/>
    </source>
</evidence>
<evidence type="ECO:0000256" key="1">
    <source>
        <dbReference type="SAM" id="Phobius"/>
    </source>
</evidence>
<sequence>MKAFHHLTSNRKRRAALSVFALLFLGAQFYVWMSYFDSGAPAAYSWEPYQREEAFYPAATTLEGMAECISRHQSVEGHQNNLGLEYRGHFLCNTIGLPPSEFGPVVISFKNEINAAYSARLYRFIGQSVYWVVISIAAALATFLAITWAQWLWTGRIRESGD</sequence>
<keyword evidence="1" id="KW-1133">Transmembrane helix</keyword>
<dbReference type="RefSeq" id="WP_158291266.1">
    <property type="nucleotide sequence ID" value="NZ_BMEI01000002.1"/>
</dbReference>